<reference evidence="2 3" key="1">
    <citation type="journal article" date="2023" name="G3 (Bethesda)">
        <title>A chromosome-length genome assembly and annotation of blackberry (Rubus argutus, cv. 'Hillquist').</title>
        <authorList>
            <person name="Bruna T."/>
            <person name="Aryal R."/>
            <person name="Dudchenko O."/>
            <person name="Sargent D.J."/>
            <person name="Mead D."/>
            <person name="Buti M."/>
            <person name="Cavallini A."/>
            <person name="Hytonen T."/>
            <person name="Andres J."/>
            <person name="Pham M."/>
            <person name="Weisz D."/>
            <person name="Mascagni F."/>
            <person name="Usai G."/>
            <person name="Natali L."/>
            <person name="Bassil N."/>
            <person name="Fernandez G.E."/>
            <person name="Lomsadze A."/>
            <person name="Armour M."/>
            <person name="Olukolu B."/>
            <person name="Poorten T."/>
            <person name="Britton C."/>
            <person name="Davik J."/>
            <person name="Ashrafi H."/>
            <person name="Aiden E.L."/>
            <person name="Borodovsky M."/>
            <person name="Worthington M."/>
        </authorList>
    </citation>
    <scope>NUCLEOTIDE SEQUENCE [LARGE SCALE GENOMIC DNA]</scope>
    <source>
        <strain evidence="2">PI 553951</strain>
    </source>
</reference>
<keyword evidence="1" id="KW-1133">Transmembrane helix</keyword>
<accession>A0AAW1X6P7</accession>
<gene>
    <name evidence="2" type="ORF">M0R45_019427</name>
</gene>
<keyword evidence="3" id="KW-1185">Reference proteome</keyword>
<evidence type="ECO:0008006" key="4">
    <source>
        <dbReference type="Google" id="ProtNLM"/>
    </source>
</evidence>
<sequence length="110" mass="12035">MFGDWNWCDDREGGYGDDCDGFHGLGVVGTAWLGLKRHGSSTEVAAALCNLKEARAGCEGEGPRRCGVVWVNWSRGGGLIWVWLCKAIVILPFVGWFGLGGDEGFAVRWW</sequence>
<protein>
    <recommendedName>
        <fullName evidence="4">Transmembrane protein</fullName>
    </recommendedName>
</protein>
<evidence type="ECO:0000256" key="1">
    <source>
        <dbReference type="SAM" id="Phobius"/>
    </source>
</evidence>
<keyword evidence="1" id="KW-0812">Transmembrane</keyword>
<dbReference type="Proteomes" id="UP001457282">
    <property type="component" value="Unassembled WGS sequence"/>
</dbReference>
<dbReference type="EMBL" id="JBEDUW010000004">
    <property type="protein sequence ID" value="KAK9932179.1"/>
    <property type="molecule type" value="Genomic_DNA"/>
</dbReference>
<comment type="caution">
    <text evidence="2">The sequence shown here is derived from an EMBL/GenBank/DDBJ whole genome shotgun (WGS) entry which is preliminary data.</text>
</comment>
<feature type="transmembrane region" description="Helical" evidence="1">
    <location>
        <begin position="80"/>
        <end position="99"/>
    </location>
</feature>
<proteinExistence type="predicted"/>
<organism evidence="2 3">
    <name type="scientific">Rubus argutus</name>
    <name type="common">Southern blackberry</name>
    <dbReference type="NCBI Taxonomy" id="59490"/>
    <lineage>
        <taxon>Eukaryota</taxon>
        <taxon>Viridiplantae</taxon>
        <taxon>Streptophyta</taxon>
        <taxon>Embryophyta</taxon>
        <taxon>Tracheophyta</taxon>
        <taxon>Spermatophyta</taxon>
        <taxon>Magnoliopsida</taxon>
        <taxon>eudicotyledons</taxon>
        <taxon>Gunneridae</taxon>
        <taxon>Pentapetalae</taxon>
        <taxon>rosids</taxon>
        <taxon>fabids</taxon>
        <taxon>Rosales</taxon>
        <taxon>Rosaceae</taxon>
        <taxon>Rosoideae</taxon>
        <taxon>Rosoideae incertae sedis</taxon>
        <taxon>Rubus</taxon>
    </lineage>
</organism>
<evidence type="ECO:0000313" key="2">
    <source>
        <dbReference type="EMBL" id="KAK9932179.1"/>
    </source>
</evidence>
<evidence type="ECO:0000313" key="3">
    <source>
        <dbReference type="Proteomes" id="UP001457282"/>
    </source>
</evidence>
<keyword evidence="1" id="KW-0472">Membrane</keyword>
<name>A0AAW1X6P7_RUBAR</name>
<dbReference type="AlphaFoldDB" id="A0AAW1X6P7"/>